<reference evidence="10" key="1">
    <citation type="journal article" date="2020" name="J Insects Food Feed">
        <title>The yellow mealworm (Tenebrio molitor) genome: a resource for the emerging insects as food and feed industry.</title>
        <authorList>
            <person name="Eriksson T."/>
            <person name="Andere A."/>
            <person name="Kelstrup H."/>
            <person name="Emery V."/>
            <person name="Picard C."/>
        </authorList>
    </citation>
    <scope>NUCLEOTIDE SEQUENCE</scope>
    <source>
        <strain evidence="10">Stoneville</strain>
        <tissue evidence="10">Whole head</tissue>
    </source>
</reference>
<dbReference type="PANTHER" id="PTHR24392:SF31">
    <property type="entry name" value="C2H2-TYPE DOMAIN-CONTAINING PROTEIN"/>
    <property type="match status" value="1"/>
</dbReference>
<evidence type="ECO:0000256" key="3">
    <source>
        <dbReference type="ARBA" id="ARBA00022737"/>
    </source>
</evidence>
<dbReference type="GO" id="GO:0005634">
    <property type="term" value="C:nucleus"/>
    <property type="evidence" value="ECO:0007669"/>
    <property type="project" value="UniProtKB-SubCell"/>
</dbReference>
<comment type="subcellular location">
    <subcellularLocation>
        <location evidence="1">Nucleus</location>
    </subcellularLocation>
</comment>
<keyword evidence="11" id="KW-1185">Reference proteome</keyword>
<proteinExistence type="predicted"/>
<keyword evidence="2" id="KW-0479">Metal-binding</keyword>
<keyword evidence="4 8" id="KW-0863">Zinc-finger</keyword>
<keyword evidence="3" id="KW-0677">Repeat</keyword>
<dbReference type="PROSITE" id="PS50157">
    <property type="entry name" value="ZINC_FINGER_C2H2_2"/>
    <property type="match status" value="3"/>
</dbReference>
<comment type="caution">
    <text evidence="10">The sequence shown here is derived from an EMBL/GenBank/DDBJ whole genome shotgun (WGS) entry which is preliminary data.</text>
</comment>
<keyword evidence="5" id="KW-0862">Zinc</keyword>
<dbReference type="SUPFAM" id="SSF57667">
    <property type="entry name" value="beta-beta-alpha zinc fingers"/>
    <property type="match status" value="1"/>
</dbReference>
<dbReference type="AlphaFoldDB" id="A0A8J6LGF9"/>
<keyword evidence="7" id="KW-0539">Nucleus</keyword>
<dbReference type="InterPro" id="IPR036236">
    <property type="entry name" value="Znf_C2H2_sf"/>
</dbReference>
<feature type="domain" description="C2H2-type" evidence="9">
    <location>
        <begin position="246"/>
        <end position="274"/>
    </location>
</feature>
<evidence type="ECO:0000256" key="5">
    <source>
        <dbReference type="ARBA" id="ARBA00022833"/>
    </source>
</evidence>
<dbReference type="PANTHER" id="PTHR24392">
    <property type="entry name" value="ZINC FINGER PROTEIN"/>
    <property type="match status" value="1"/>
</dbReference>
<accession>A0A8J6LGF9</accession>
<dbReference type="EMBL" id="JABDTM020006329">
    <property type="protein sequence ID" value="KAH0821754.1"/>
    <property type="molecule type" value="Genomic_DNA"/>
</dbReference>
<sequence length="349" mass="39985">MRSETFCTEDDDFTINVVEDPLNGDFDTEEVTVKKEVKTEDAAEYFGVVELNIKIEPTTDSEDELGSSFGFEKSTVKEEFEVDVKLESECDFDHLGDVEEQLSVDDNLRDNLKVVESDSSKESNVNVGKKGRLQCPQCSYQTDSQRPLISHLKAHVEKKKPYICINCSFTSFSKSALSVHKVQCTLVENKLHCPHCNYLTIKHKYLNKHMKLNHSENPVYVCKKCPFSTCKWKLVGQHEKKHIKTHKCAECAFETSCKDALRKHVHEMHTKFKHKCEACAFATSSKLKLCQHKKEKHKEAQGARYGNAKKVYRCDLCPYISVKCTNVGRHRKIHLKEKKEGSEVISLQS</sequence>
<evidence type="ECO:0000256" key="6">
    <source>
        <dbReference type="ARBA" id="ARBA00023125"/>
    </source>
</evidence>
<dbReference type="SMART" id="SM00355">
    <property type="entry name" value="ZnF_C2H2"/>
    <property type="match status" value="7"/>
</dbReference>
<dbReference type="Proteomes" id="UP000719412">
    <property type="component" value="Unassembled WGS sequence"/>
</dbReference>
<reference evidence="10" key="2">
    <citation type="submission" date="2021-08" db="EMBL/GenBank/DDBJ databases">
        <authorList>
            <person name="Eriksson T."/>
        </authorList>
    </citation>
    <scope>NUCLEOTIDE SEQUENCE</scope>
    <source>
        <strain evidence="10">Stoneville</strain>
        <tissue evidence="10">Whole head</tissue>
    </source>
</reference>
<protein>
    <recommendedName>
        <fullName evidence="9">C2H2-type domain-containing protein</fullName>
    </recommendedName>
</protein>
<evidence type="ECO:0000313" key="10">
    <source>
        <dbReference type="EMBL" id="KAH0821754.1"/>
    </source>
</evidence>
<evidence type="ECO:0000256" key="4">
    <source>
        <dbReference type="ARBA" id="ARBA00022771"/>
    </source>
</evidence>
<feature type="domain" description="C2H2-type" evidence="9">
    <location>
        <begin position="312"/>
        <end position="339"/>
    </location>
</feature>
<dbReference type="InterPro" id="IPR013087">
    <property type="entry name" value="Znf_C2H2_type"/>
</dbReference>
<evidence type="ECO:0000256" key="1">
    <source>
        <dbReference type="ARBA" id="ARBA00004123"/>
    </source>
</evidence>
<dbReference type="GO" id="GO:0003677">
    <property type="term" value="F:DNA binding"/>
    <property type="evidence" value="ECO:0007669"/>
    <property type="project" value="UniProtKB-KW"/>
</dbReference>
<feature type="domain" description="C2H2-type" evidence="9">
    <location>
        <begin position="133"/>
        <end position="160"/>
    </location>
</feature>
<evidence type="ECO:0000256" key="7">
    <source>
        <dbReference type="ARBA" id="ARBA00023242"/>
    </source>
</evidence>
<evidence type="ECO:0000256" key="8">
    <source>
        <dbReference type="PROSITE-ProRule" id="PRU00042"/>
    </source>
</evidence>
<evidence type="ECO:0000259" key="9">
    <source>
        <dbReference type="PROSITE" id="PS50157"/>
    </source>
</evidence>
<evidence type="ECO:0000313" key="11">
    <source>
        <dbReference type="Proteomes" id="UP000719412"/>
    </source>
</evidence>
<gene>
    <name evidence="10" type="ORF">GEV33_001037</name>
</gene>
<organism evidence="10 11">
    <name type="scientific">Tenebrio molitor</name>
    <name type="common">Yellow mealworm beetle</name>
    <dbReference type="NCBI Taxonomy" id="7067"/>
    <lineage>
        <taxon>Eukaryota</taxon>
        <taxon>Metazoa</taxon>
        <taxon>Ecdysozoa</taxon>
        <taxon>Arthropoda</taxon>
        <taxon>Hexapoda</taxon>
        <taxon>Insecta</taxon>
        <taxon>Pterygota</taxon>
        <taxon>Neoptera</taxon>
        <taxon>Endopterygota</taxon>
        <taxon>Coleoptera</taxon>
        <taxon>Polyphaga</taxon>
        <taxon>Cucujiformia</taxon>
        <taxon>Tenebrionidae</taxon>
        <taxon>Tenebrio</taxon>
    </lineage>
</organism>
<dbReference type="GO" id="GO:0008270">
    <property type="term" value="F:zinc ion binding"/>
    <property type="evidence" value="ECO:0007669"/>
    <property type="project" value="UniProtKB-KW"/>
</dbReference>
<dbReference type="Gene3D" id="3.30.160.60">
    <property type="entry name" value="Classic Zinc Finger"/>
    <property type="match status" value="3"/>
</dbReference>
<evidence type="ECO:0000256" key="2">
    <source>
        <dbReference type="ARBA" id="ARBA00022723"/>
    </source>
</evidence>
<name>A0A8J6LGF9_TENMO</name>
<keyword evidence="6" id="KW-0238">DNA-binding</keyword>